<dbReference type="EMBL" id="BSXW01012529">
    <property type="protein sequence ID" value="GMF66022.1"/>
    <property type="molecule type" value="Genomic_DNA"/>
</dbReference>
<keyword evidence="2" id="KW-1185">Reference proteome</keyword>
<comment type="caution">
    <text evidence="1">The sequence shown here is derived from an EMBL/GenBank/DDBJ whole genome shotgun (WGS) entry which is preliminary data.</text>
</comment>
<organism evidence="1 2">
    <name type="scientific">Phytophthora lilii</name>
    <dbReference type="NCBI Taxonomy" id="2077276"/>
    <lineage>
        <taxon>Eukaryota</taxon>
        <taxon>Sar</taxon>
        <taxon>Stramenopiles</taxon>
        <taxon>Oomycota</taxon>
        <taxon>Peronosporomycetes</taxon>
        <taxon>Peronosporales</taxon>
        <taxon>Peronosporaceae</taxon>
        <taxon>Phytophthora</taxon>
    </lineage>
</organism>
<dbReference type="AlphaFoldDB" id="A0A9W6YIT9"/>
<accession>A0A9W6YIT9</accession>
<sequence>MRKYEDTWVVDRTMFEYVNQCEVDGALIFAETDDEKKEQFSPWPMFIHEEILTERARLRMAMKADMNKYKDFVEEHLKGFTAWWSRLGENSKAR</sequence>
<protein>
    <submittedName>
        <fullName evidence="1">Unnamed protein product</fullName>
    </submittedName>
</protein>
<dbReference type="OrthoDB" id="191609at2759"/>
<proteinExistence type="predicted"/>
<name>A0A9W6YIT9_9STRA</name>
<gene>
    <name evidence="1" type="ORF">Plil01_001858400</name>
</gene>
<evidence type="ECO:0000313" key="2">
    <source>
        <dbReference type="Proteomes" id="UP001165083"/>
    </source>
</evidence>
<reference evidence="1" key="1">
    <citation type="submission" date="2023-04" db="EMBL/GenBank/DDBJ databases">
        <title>Phytophthora lilii NBRC 32176.</title>
        <authorList>
            <person name="Ichikawa N."/>
            <person name="Sato H."/>
            <person name="Tonouchi N."/>
        </authorList>
    </citation>
    <scope>NUCLEOTIDE SEQUENCE</scope>
    <source>
        <strain evidence="1">NBRC 32176</strain>
    </source>
</reference>
<evidence type="ECO:0000313" key="1">
    <source>
        <dbReference type="EMBL" id="GMF66022.1"/>
    </source>
</evidence>
<dbReference type="Proteomes" id="UP001165083">
    <property type="component" value="Unassembled WGS sequence"/>
</dbReference>